<dbReference type="Proteomes" id="UP000054217">
    <property type="component" value="Unassembled WGS sequence"/>
</dbReference>
<dbReference type="OrthoDB" id="5599163at2759"/>
<feature type="non-terminal residue" evidence="1">
    <location>
        <position position="65"/>
    </location>
</feature>
<feature type="non-terminal residue" evidence="1">
    <location>
        <position position="1"/>
    </location>
</feature>
<reference evidence="2" key="2">
    <citation type="submission" date="2015-01" db="EMBL/GenBank/DDBJ databases">
        <title>Evolutionary Origins and Diversification of the Mycorrhizal Mutualists.</title>
        <authorList>
            <consortium name="DOE Joint Genome Institute"/>
            <consortium name="Mycorrhizal Genomics Consortium"/>
            <person name="Kohler A."/>
            <person name="Kuo A."/>
            <person name="Nagy L.G."/>
            <person name="Floudas D."/>
            <person name="Copeland A."/>
            <person name="Barry K.W."/>
            <person name="Cichocki N."/>
            <person name="Veneault-Fourrey C."/>
            <person name="LaButti K."/>
            <person name="Lindquist E.A."/>
            <person name="Lipzen A."/>
            <person name="Lundell T."/>
            <person name="Morin E."/>
            <person name="Murat C."/>
            <person name="Riley R."/>
            <person name="Ohm R."/>
            <person name="Sun H."/>
            <person name="Tunlid A."/>
            <person name="Henrissat B."/>
            <person name="Grigoriev I.V."/>
            <person name="Hibbett D.S."/>
            <person name="Martin F."/>
        </authorList>
    </citation>
    <scope>NUCLEOTIDE SEQUENCE [LARGE SCALE GENOMIC DNA]</scope>
    <source>
        <strain evidence="2">Marx 270</strain>
    </source>
</reference>
<evidence type="ECO:0000313" key="1">
    <source>
        <dbReference type="EMBL" id="KIN96987.1"/>
    </source>
</evidence>
<accession>A0A0C3IJ20</accession>
<evidence type="ECO:0000313" key="2">
    <source>
        <dbReference type="Proteomes" id="UP000054217"/>
    </source>
</evidence>
<proteinExistence type="predicted"/>
<name>A0A0C3IJ20_PISTI</name>
<dbReference type="EMBL" id="KN832036">
    <property type="protein sequence ID" value="KIN96987.1"/>
    <property type="molecule type" value="Genomic_DNA"/>
</dbReference>
<keyword evidence="2" id="KW-1185">Reference proteome</keyword>
<gene>
    <name evidence="1" type="ORF">M404DRAFT_55473</name>
</gene>
<dbReference type="AlphaFoldDB" id="A0A0C3IJ20"/>
<sequence>LNAVTICDMSILPFVEHLTESFAGYAVYVMMDLYSRYDQHAGMWIPHNALHIDSHDLTTFGTPLG</sequence>
<organism evidence="1 2">
    <name type="scientific">Pisolithus tinctorius Marx 270</name>
    <dbReference type="NCBI Taxonomy" id="870435"/>
    <lineage>
        <taxon>Eukaryota</taxon>
        <taxon>Fungi</taxon>
        <taxon>Dikarya</taxon>
        <taxon>Basidiomycota</taxon>
        <taxon>Agaricomycotina</taxon>
        <taxon>Agaricomycetes</taxon>
        <taxon>Agaricomycetidae</taxon>
        <taxon>Boletales</taxon>
        <taxon>Sclerodermatineae</taxon>
        <taxon>Pisolithaceae</taxon>
        <taxon>Pisolithus</taxon>
    </lineage>
</organism>
<protein>
    <submittedName>
        <fullName evidence="1">Uncharacterized protein</fullName>
    </submittedName>
</protein>
<dbReference type="InParanoid" id="A0A0C3IJ20"/>
<dbReference type="HOGENOM" id="CLU_3002103_0_0_1"/>
<reference evidence="1 2" key="1">
    <citation type="submission" date="2014-04" db="EMBL/GenBank/DDBJ databases">
        <authorList>
            <consortium name="DOE Joint Genome Institute"/>
            <person name="Kuo A."/>
            <person name="Kohler A."/>
            <person name="Costa M.D."/>
            <person name="Nagy L.G."/>
            <person name="Floudas D."/>
            <person name="Copeland A."/>
            <person name="Barry K.W."/>
            <person name="Cichocki N."/>
            <person name="Veneault-Fourrey C."/>
            <person name="LaButti K."/>
            <person name="Lindquist E.A."/>
            <person name="Lipzen A."/>
            <person name="Lundell T."/>
            <person name="Morin E."/>
            <person name="Murat C."/>
            <person name="Sun H."/>
            <person name="Tunlid A."/>
            <person name="Henrissat B."/>
            <person name="Grigoriev I.V."/>
            <person name="Hibbett D.S."/>
            <person name="Martin F."/>
            <person name="Nordberg H.P."/>
            <person name="Cantor M.N."/>
            <person name="Hua S.X."/>
        </authorList>
    </citation>
    <scope>NUCLEOTIDE SEQUENCE [LARGE SCALE GENOMIC DNA]</scope>
    <source>
        <strain evidence="1 2">Marx 270</strain>
    </source>
</reference>